<comment type="caution">
    <text evidence="2">The sequence shown here is derived from an EMBL/GenBank/DDBJ whole genome shotgun (WGS) entry which is preliminary data.</text>
</comment>
<evidence type="ECO:0000313" key="3">
    <source>
        <dbReference type="Proteomes" id="UP000220768"/>
    </source>
</evidence>
<keyword evidence="3" id="KW-1185">Reference proteome</keyword>
<protein>
    <submittedName>
        <fullName evidence="2">Uncharacterized protein</fullName>
    </submittedName>
</protein>
<dbReference type="EMBL" id="NWSV01000002">
    <property type="protein sequence ID" value="PDT05764.1"/>
    <property type="molecule type" value="Genomic_DNA"/>
</dbReference>
<accession>A0A2A6JHD1</accession>
<sequence length="61" mass="6617">MPLTLTLSPSKTGRGDLPNAASRVDEAGATYPFSPRAGRRCRQADEGLRQIRSQGTQICRT</sequence>
<evidence type="ECO:0000313" key="2">
    <source>
        <dbReference type="EMBL" id="PDT05764.1"/>
    </source>
</evidence>
<dbReference type="AlphaFoldDB" id="A0A2A6JHD1"/>
<dbReference type="Proteomes" id="UP000220768">
    <property type="component" value="Unassembled WGS sequence"/>
</dbReference>
<proteinExistence type="predicted"/>
<reference evidence="2 3" key="1">
    <citation type="submission" date="2017-09" db="EMBL/GenBank/DDBJ databases">
        <title>Comparative genomics of rhizobia isolated from Phaseolus vulgaris in China.</title>
        <authorList>
            <person name="Tong W."/>
        </authorList>
    </citation>
    <scope>NUCLEOTIDE SEQUENCE [LARGE SCALE GENOMIC DNA]</scope>
    <source>
        <strain evidence="2 3">C5</strain>
    </source>
</reference>
<feature type="compositionally biased region" description="Polar residues" evidence="1">
    <location>
        <begin position="1"/>
        <end position="11"/>
    </location>
</feature>
<name>A0A2A6JHD1_9HYPH</name>
<gene>
    <name evidence="2" type="ORF">CO666_03960</name>
</gene>
<evidence type="ECO:0000256" key="1">
    <source>
        <dbReference type="SAM" id="MobiDB-lite"/>
    </source>
</evidence>
<organism evidence="2 3">
    <name type="scientific">Rhizobium chutanense</name>
    <dbReference type="NCBI Taxonomy" id="2035448"/>
    <lineage>
        <taxon>Bacteria</taxon>
        <taxon>Pseudomonadati</taxon>
        <taxon>Pseudomonadota</taxon>
        <taxon>Alphaproteobacteria</taxon>
        <taxon>Hyphomicrobiales</taxon>
        <taxon>Rhizobiaceae</taxon>
        <taxon>Rhizobium/Agrobacterium group</taxon>
        <taxon>Rhizobium</taxon>
    </lineage>
</organism>
<feature type="region of interest" description="Disordered" evidence="1">
    <location>
        <begin position="1"/>
        <end position="20"/>
    </location>
</feature>